<reference evidence="1" key="1">
    <citation type="journal article" date="2020" name="Front. Microbiol.">
        <title>Single-cell genomics of novel Actinobacteria with the Wood-Ljungdahl pathway discovered in a serpentinizing system.</title>
        <authorList>
            <person name="Merino N."/>
            <person name="Kawai M."/>
            <person name="Boyd E.S."/>
            <person name="Colman D.R."/>
            <person name="McGlynn S.E."/>
            <person name="Nealson K.H."/>
            <person name="Kurokawa K."/>
            <person name="Hongoh Y."/>
        </authorList>
    </citation>
    <scope>NUCLEOTIDE SEQUENCE [LARGE SCALE GENOMIC DNA]</scope>
    <source>
        <strain evidence="1">S44</strain>
    </source>
</reference>
<dbReference type="AlphaFoldDB" id="A0A6V8PYH5"/>
<dbReference type="Proteomes" id="UP000561271">
    <property type="component" value="Unassembled WGS sequence"/>
</dbReference>
<evidence type="ECO:0000313" key="1">
    <source>
        <dbReference type="EMBL" id="GFP37528.1"/>
    </source>
</evidence>
<feature type="non-terminal residue" evidence="1">
    <location>
        <position position="1"/>
    </location>
</feature>
<accession>A0A6V8PYH5</accession>
<protein>
    <submittedName>
        <fullName evidence="1">Uncharacterized protein</fullName>
    </submittedName>
</protein>
<proteinExistence type="predicted"/>
<comment type="caution">
    <text evidence="1">The sequence shown here is derived from an EMBL/GenBank/DDBJ whole genome shotgun (WGS) entry which is preliminary data.</text>
</comment>
<sequence>VEVDHHITEGPAVWLIKEKVERVFAERGWPVEGVATAAESGPWRVADAQ</sequence>
<gene>
    <name evidence="1" type="ORF">HKBW3S44_01208</name>
</gene>
<organism evidence="1">
    <name type="scientific">Candidatus Hakubella thermalkaliphila</name>
    <dbReference type="NCBI Taxonomy" id="2754717"/>
    <lineage>
        <taxon>Bacteria</taxon>
        <taxon>Bacillati</taxon>
        <taxon>Actinomycetota</taxon>
        <taxon>Actinomycetota incertae sedis</taxon>
        <taxon>Candidatus Hakubellales</taxon>
        <taxon>Candidatus Hakubellaceae</taxon>
        <taxon>Candidatus Hakubella</taxon>
    </lineage>
</organism>
<dbReference type="EMBL" id="BLSC01000104">
    <property type="protein sequence ID" value="GFP37528.1"/>
    <property type="molecule type" value="Genomic_DNA"/>
</dbReference>
<name>A0A6V8PYH5_9ACTN</name>